<dbReference type="Proteomes" id="UP000270487">
    <property type="component" value="Chromosome"/>
</dbReference>
<name>A0A448T9B4_SERFO</name>
<evidence type="ECO:0000313" key="2">
    <source>
        <dbReference type="EMBL" id="VEI76531.1"/>
    </source>
</evidence>
<dbReference type="InterPro" id="IPR010546">
    <property type="entry name" value="DUF1120"/>
</dbReference>
<proteinExistence type="predicted"/>
<evidence type="ECO:0000256" key="1">
    <source>
        <dbReference type="SAM" id="SignalP"/>
    </source>
</evidence>
<reference evidence="2 3" key="1">
    <citation type="submission" date="2018-12" db="EMBL/GenBank/DDBJ databases">
        <authorList>
            <consortium name="Pathogen Informatics"/>
        </authorList>
    </citation>
    <scope>NUCLEOTIDE SEQUENCE [LARGE SCALE GENOMIC DNA]</scope>
    <source>
        <strain evidence="2 3">NCTC13193</strain>
    </source>
</reference>
<accession>A0A448T9B4</accession>
<sequence>MKKTIVSGVVVSVMAMSMGSAMASSMSSELSVKGKMAIPSCEVSLTNNGVYNLGKIASGAIDPTKTKLLKEINGEVTVMCEADTFLNFSAVDNREGTASSIGNTHFGLGNVNGAGKLGFYKMKFFGATVDRVAAAVYSENKGSASIEATNGVYVEKGKVTGWATREDAQASGKFFQAYLAVEPVLASLQDMGGTPAEGTKLDGSATLSFSYAL</sequence>
<dbReference type="EMBL" id="LR134492">
    <property type="protein sequence ID" value="VEI76531.1"/>
    <property type="molecule type" value="Genomic_DNA"/>
</dbReference>
<feature type="signal peptide" evidence="1">
    <location>
        <begin position="1"/>
        <end position="23"/>
    </location>
</feature>
<dbReference type="Pfam" id="PF06551">
    <property type="entry name" value="DUF1120"/>
    <property type="match status" value="1"/>
</dbReference>
<organism evidence="2 3">
    <name type="scientific">Serratia fonticola</name>
    <dbReference type="NCBI Taxonomy" id="47917"/>
    <lineage>
        <taxon>Bacteria</taxon>
        <taxon>Pseudomonadati</taxon>
        <taxon>Pseudomonadota</taxon>
        <taxon>Gammaproteobacteria</taxon>
        <taxon>Enterobacterales</taxon>
        <taxon>Yersiniaceae</taxon>
        <taxon>Serratia</taxon>
    </lineage>
</organism>
<evidence type="ECO:0000313" key="3">
    <source>
        <dbReference type="Proteomes" id="UP000270487"/>
    </source>
</evidence>
<keyword evidence="1" id="KW-0732">Signal</keyword>
<feature type="chain" id="PRO_5019359142" evidence="1">
    <location>
        <begin position="24"/>
        <end position="213"/>
    </location>
</feature>
<dbReference type="GeneID" id="30319620"/>
<dbReference type="RefSeq" id="WP_235166943.1">
    <property type="nucleotide sequence ID" value="NZ_CAMISI010000027.1"/>
</dbReference>
<protein>
    <submittedName>
        <fullName evidence="2">Protein of uncharacterized function (DUF1120)</fullName>
    </submittedName>
</protein>
<gene>
    <name evidence="2" type="ORF">NCTC13193_05366</name>
</gene>
<dbReference type="AlphaFoldDB" id="A0A448T9B4"/>